<evidence type="ECO:0000313" key="2">
    <source>
        <dbReference type="Proteomes" id="UP001356308"/>
    </source>
</evidence>
<protein>
    <recommendedName>
        <fullName evidence="3">Calx-beta domain-containing protein</fullName>
    </recommendedName>
</protein>
<dbReference type="RefSeq" id="WP_272649327.1">
    <property type="nucleotide sequence ID" value="NZ_JAZDDG010000001.1"/>
</dbReference>
<comment type="caution">
    <text evidence="1">The sequence shown here is derived from an EMBL/GenBank/DDBJ whole genome shotgun (WGS) entry which is preliminary data.</text>
</comment>
<proteinExistence type="predicted"/>
<accession>A0ABU7IND9</accession>
<dbReference type="EMBL" id="JAZDDG010000001">
    <property type="protein sequence ID" value="MEE1974484.1"/>
    <property type="molecule type" value="Genomic_DNA"/>
</dbReference>
<sequence>MRNYLIILFTVLSFISFVKCLAFENDTLNTFNLAVNTEKSIYGIWNCSVSGATPEYQKSTLFINKGENGTPTLVVQLSSGTIVGHDVEITETMVKFNLNIEGVDRVTVILEMIDDTLKGNVITSEGNLAVTCTRKTPPQTP</sequence>
<gene>
    <name evidence="1" type="ORF">V1I91_00275</name>
</gene>
<dbReference type="Proteomes" id="UP001356308">
    <property type="component" value="Unassembled WGS sequence"/>
</dbReference>
<evidence type="ECO:0000313" key="1">
    <source>
        <dbReference type="EMBL" id="MEE1974484.1"/>
    </source>
</evidence>
<name>A0ABU7IND9_9FLAO</name>
<organism evidence="1 2">
    <name type="scientific">Maribacter cobaltidurans</name>
    <dbReference type="NCBI Taxonomy" id="1178778"/>
    <lineage>
        <taxon>Bacteria</taxon>
        <taxon>Pseudomonadati</taxon>
        <taxon>Bacteroidota</taxon>
        <taxon>Flavobacteriia</taxon>
        <taxon>Flavobacteriales</taxon>
        <taxon>Flavobacteriaceae</taxon>
        <taxon>Maribacter</taxon>
    </lineage>
</organism>
<keyword evidence="2" id="KW-1185">Reference proteome</keyword>
<evidence type="ECO:0008006" key="3">
    <source>
        <dbReference type="Google" id="ProtNLM"/>
    </source>
</evidence>
<reference evidence="1 2" key="1">
    <citation type="submission" date="2024-01" db="EMBL/GenBank/DDBJ databases">
        <title>Maribacter spp. originated from different algae showed divergent polysaccharides utilization ability.</title>
        <authorList>
            <person name="Wang H."/>
            <person name="Wu Y."/>
        </authorList>
    </citation>
    <scope>NUCLEOTIDE SEQUENCE [LARGE SCALE GENOMIC DNA]</scope>
    <source>
        <strain evidence="1 2">PR1</strain>
    </source>
</reference>